<reference evidence="4" key="1">
    <citation type="journal article" date="2019" name="Int. J. Syst. Evol. Microbiol.">
        <title>The Global Catalogue of Microorganisms (GCM) 10K type strain sequencing project: providing services to taxonomists for standard genome sequencing and annotation.</title>
        <authorList>
            <consortium name="The Broad Institute Genomics Platform"/>
            <consortium name="The Broad Institute Genome Sequencing Center for Infectious Disease"/>
            <person name="Wu L."/>
            <person name="Ma J."/>
        </authorList>
    </citation>
    <scope>NUCLEOTIDE SEQUENCE [LARGE SCALE GENOMIC DNA]</scope>
    <source>
        <strain evidence="4">CGMCC 1.15772</strain>
    </source>
</reference>
<feature type="transmembrane region" description="Helical" evidence="1">
    <location>
        <begin position="309"/>
        <end position="329"/>
    </location>
</feature>
<dbReference type="EMBL" id="JBHTBE010000001">
    <property type="protein sequence ID" value="MFC7268580.1"/>
    <property type="molecule type" value="Genomic_DNA"/>
</dbReference>
<organism evidence="3 4">
    <name type="scientific">Microbacterium fluvii</name>
    <dbReference type="NCBI Taxonomy" id="415215"/>
    <lineage>
        <taxon>Bacteria</taxon>
        <taxon>Bacillati</taxon>
        <taxon>Actinomycetota</taxon>
        <taxon>Actinomycetes</taxon>
        <taxon>Micrococcales</taxon>
        <taxon>Microbacteriaceae</taxon>
        <taxon>Microbacterium</taxon>
    </lineage>
</organism>
<feature type="transmembrane region" description="Helical" evidence="1">
    <location>
        <begin position="273"/>
        <end position="297"/>
    </location>
</feature>
<proteinExistence type="predicted"/>
<dbReference type="RefSeq" id="WP_262873471.1">
    <property type="nucleotide sequence ID" value="NZ_BAABKW010000002.1"/>
</dbReference>
<dbReference type="GO" id="GO:0016746">
    <property type="term" value="F:acyltransferase activity"/>
    <property type="evidence" value="ECO:0007669"/>
    <property type="project" value="UniProtKB-KW"/>
</dbReference>
<feature type="transmembrane region" description="Helical" evidence="1">
    <location>
        <begin position="33"/>
        <end position="53"/>
    </location>
</feature>
<feature type="transmembrane region" description="Helical" evidence="1">
    <location>
        <begin position="164"/>
        <end position="184"/>
    </location>
</feature>
<dbReference type="InterPro" id="IPR002656">
    <property type="entry name" value="Acyl_transf_3_dom"/>
</dbReference>
<feature type="domain" description="Acyltransferase 3" evidence="2">
    <location>
        <begin position="18"/>
        <end position="352"/>
    </location>
</feature>
<evidence type="ECO:0000313" key="4">
    <source>
        <dbReference type="Proteomes" id="UP001596507"/>
    </source>
</evidence>
<gene>
    <name evidence="3" type="ORF">ACFQRL_06390</name>
</gene>
<name>A0ABW2HDK7_9MICO</name>
<dbReference type="InterPro" id="IPR050879">
    <property type="entry name" value="Acyltransferase_3"/>
</dbReference>
<evidence type="ECO:0000313" key="3">
    <source>
        <dbReference type="EMBL" id="MFC7268580.1"/>
    </source>
</evidence>
<accession>A0ABW2HDK7</accession>
<keyword evidence="1" id="KW-0472">Membrane</keyword>
<keyword evidence="4" id="KW-1185">Reference proteome</keyword>
<keyword evidence="1" id="KW-0812">Transmembrane</keyword>
<keyword evidence="3" id="KW-0808">Transferase</keyword>
<feature type="transmembrane region" description="Helical" evidence="1">
    <location>
        <begin position="335"/>
        <end position="355"/>
    </location>
</feature>
<dbReference type="Pfam" id="PF01757">
    <property type="entry name" value="Acyl_transf_3"/>
    <property type="match status" value="1"/>
</dbReference>
<feature type="transmembrane region" description="Helical" evidence="1">
    <location>
        <begin position="101"/>
        <end position="119"/>
    </location>
</feature>
<dbReference type="PANTHER" id="PTHR23028">
    <property type="entry name" value="ACETYLTRANSFERASE"/>
    <property type="match status" value="1"/>
</dbReference>
<feature type="transmembrane region" description="Helical" evidence="1">
    <location>
        <begin position="190"/>
        <end position="219"/>
    </location>
</feature>
<evidence type="ECO:0000256" key="1">
    <source>
        <dbReference type="SAM" id="Phobius"/>
    </source>
</evidence>
<evidence type="ECO:0000259" key="2">
    <source>
        <dbReference type="Pfam" id="PF01757"/>
    </source>
</evidence>
<sequence>MTSSTPTPPARSATGRLRSLDGIRGLAATAVLLHHWLLIAAPWLSGTVVWAWISQSPAKIFTVGTEAVLIFFVLSGLVVVLPVFKPGFSWTGFLAARVVRLYGPVIVALLFAAALIMLVPRTAAMPEGSWMADTHATSVALPALVEQITLLPHQYPLDNPLWSLRWEVIFSVLLPIAVAIALLVRRWSFAAALLCCALSVVGRITGLSIMLYLPLFLIGTIMATRLPELLAWAHRPRPRWFWPLFTVASLALLTASWLCRPFAPAGTELSEALWALAAPGAAGVVLVGLGWPAAGVVLRTRVVQWLGKVSFSLYLVHVPILATLAYAFGSENWGLVGLVGIPLSFLVAWGFYHLIEAKLHRVARRVQQSVAARARSRVVDPLT</sequence>
<comment type="caution">
    <text evidence="3">The sequence shown here is derived from an EMBL/GenBank/DDBJ whole genome shotgun (WGS) entry which is preliminary data.</text>
</comment>
<keyword evidence="3" id="KW-0012">Acyltransferase</keyword>
<dbReference type="EC" id="2.3.-.-" evidence="3"/>
<keyword evidence="1" id="KW-1133">Transmembrane helix</keyword>
<feature type="transmembrane region" description="Helical" evidence="1">
    <location>
        <begin position="240"/>
        <end position="258"/>
    </location>
</feature>
<protein>
    <submittedName>
        <fullName evidence="3">Acyltransferase family protein</fullName>
        <ecNumber evidence="3">2.3.-.-</ecNumber>
    </submittedName>
</protein>
<dbReference type="Proteomes" id="UP001596507">
    <property type="component" value="Unassembled WGS sequence"/>
</dbReference>
<feature type="transmembrane region" description="Helical" evidence="1">
    <location>
        <begin position="60"/>
        <end position="81"/>
    </location>
</feature>